<dbReference type="Pfam" id="PF13589">
    <property type="entry name" value="HATPase_c_3"/>
    <property type="match status" value="1"/>
</dbReference>
<feature type="domain" description="HD-CE" evidence="5">
    <location>
        <begin position="55"/>
        <end position="270"/>
    </location>
</feature>
<name>A0A2V4BZU9_9FLAO</name>
<dbReference type="GO" id="GO:0140662">
    <property type="term" value="F:ATP-dependent protein folding chaperone"/>
    <property type="evidence" value="ECO:0007669"/>
    <property type="project" value="InterPro"/>
</dbReference>
<dbReference type="Proteomes" id="UP000247681">
    <property type="component" value="Unassembled WGS sequence"/>
</dbReference>
<proteinExistence type="inferred from homology"/>
<keyword evidence="3" id="KW-0067">ATP-binding</keyword>
<evidence type="ECO:0000256" key="1">
    <source>
        <dbReference type="ARBA" id="ARBA00008239"/>
    </source>
</evidence>
<organism evidence="6 7">
    <name type="scientific">Flavobacterium hydrophilum</name>
    <dbReference type="NCBI Taxonomy" id="2211445"/>
    <lineage>
        <taxon>Bacteria</taxon>
        <taxon>Pseudomonadati</taxon>
        <taxon>Bacteroidota</taxon>
        <taxon>Flavobacteriia</taxon>
        <taxon>Flavobacteriales</taxon>
        <taxon>Flavobacteriaceae</taxon>
        <taxon>Flavobacterium</taxon>
    </lineage>
</organism>
<dbReference type="GO" id="GO:0051082">
    <property type="term" value="F:unfolded protein binding"/>
    <property type="evidence" value="ECO:0007669"/>
    <property type="project" value="InterPro"/>
</dbReference>
<dbReference type="PANTHER" id="PTHR11528">
    <property type="entry name" value="HEAT SHOCK PROTEIN 90 FAMILY MEMBER"/>
    <property type="match status" value="1"/>
</dbReference>
<accession>A0A2V4BZU9</accession>
<keyword evidence="7" id="KW-1185">Reference proteome</keyword>
<dbReference type="GO" id="GO:0016887">
    <property type="term" value="F:ATP hydrolysis activity"/>
    <property type="evidence" value="ECO:0007669"/>
    <property type="project" value="InterPro"/>
</dbReference>
<comment type="similarity">
    <text evidence="1">Belongs to the heat shock protein 90 family.</text>
</comment>
<evidence type="ECO:0000313" key="7">
    <source>
        <dbReference type="Proteomes" id="UP000247681"/>
    </source>
</evidence>
<dbReference type="RefSeq" id="WP_110348613.1">
    <property type="nucleotide sequence ID" value="NZ_QJHL01000007.1"/>
</dbReference>
<evidence type="ECO:0000256" key="3">
    <source>
        <dbReference type="ARBA" id="ARBA00022840"/>
    </source>
</evidence>
<dbReference type="AlphaFoldDB" id="A0A2V4BZU9"/>
<evidence type="ECO:0000313" key="6">
    <source>
        <dbReference type="EMBL" id="PXY43180.1"/>
    </source>
</evidence>
<dbReference type="GO" id="GO:0005524">
    <property type="term" value="F:ATP binding"/>
    <property type="evidence" value="ECO:0007669"/>
    <property type="project" value="UniProtKB-KW"/>
</dbReference>
<comment type="caution">
    <text evidence="6">The sequence shown here is derived from an EMBL/GenBank/DDBJ whole genome shotgun (WGS) entry which is preliminary data.</text>
</comment>
<keyword evidence="4" id="KW-0143">Chaperone</keyword>
<evidence type="ECO:0000256" key="2">
    <source>
        <dbReference type="ARBA" id="ARBA00022741"/>
    </source>
</evidence>
<gene>
    <name evidence="6" type="ORF">DMB68_21065</name>
</gene>
<dbReference type="PRINTS" id="PR00775">
    <property type="entry name" value="HEATSHOCK90"/>
</dbReference>
<dbReference type="InterPro" id="IPR036890">
    <property type="entry name" value="HATPase_C_sf"/>
</dbReference>
<evidence type="ECO:0000259" key="5">
    <source>
        <dbReference type="Pfam" id="PF24391"/>
    </source>
</evidence>
<sequence length="1103" mass="130303">MTENTIPEGLPKSQIIYQLSEKSNLKSDYEFSYIHHLDELRKVISIEITQINLLFPEYTPHDEKYHLTKLFFIADQMLEDSVISAMNTTELFLLAASLYGHDWGMAVSNEEKEIIISGTYDEKFATLDDEQIRFQSFCRDRNITRSEVETADWQEYVRQTHAFRSGKRIRKYFEGISAGIGDFCARICEGHWHNFDMIDDYFSYPTDASLHRDIVNIKAITLYVRLIDLLDLGEDRTPFVLWKFVAPRNNRSKIEWAKHRALQPVTFPNYQLTRNVQIEGSTNDQQVYMSILDLKRYINDQFRQSLDMLNRMNHLYHKLNIGHLDWRIVPISFEPVTIQFEFDRMRMFEILSDDIYQGNPFIFIRELLQNAIDAIDFRAEALAKKQMFFTPCIKISSTNNTEFYIIEISDNGIGMDEYIIRNYLALVGRSYYRSLDFQKEQLNLDPISKFGIGILSCFMLSDNIEIETFKDPNLSQIKEHLKISIPAKENYFKIQKNSNEFPIGTKFRVFLDKKKLPFVKDTPIDFNITNYLHRTAGFVKHPIIIEENGRVVQIENPSSTNLSSLRLNYTFPYEKAFKPQHVDFVNKHFHEEKISIEEDLDLREYKGCITYLIPNDENLDIINTGRSWPVREITTVHFEDENFDKLKIRWEDDWISFGRHYRLPSKYEVPDRNYSVYIDGLLLTNITPPEINLNRQFDMNYNRRSTKYNSGNPDSFVSPLLIVNIPKPSGVKIDLARTNLDSTIRWDIKIWKNLGKYLRKKYFEEIDNLAPKQILLKVGRVMTFYKIPEQLIMKEILEISNLPFPFATKDSSIEFHHNLLNKNSVKILPEIFENDYLRKIESEFYKYKKSKSVLDNYEGQLAIYSFKNPSNLSEFSMILQNALKLLSNVFNCNYFFSQIQFISSPLGKDYPIVMELHEKIPDNPHTILYSKNSPFAEFDAYNWYKLHSLLERKFKNFPKLVIFPEPFVDKLFYSFSYINVKHPKAIEIIKIALTIIEEDNNNTLSKRIVGELFDMVNDLPFIKNYYYSQNIKFNFNYLNEKIEEIYTTFNKNQIFHIFNNELITINDFVNNSIKESKKFQNHYEGLSKKKYLKSQGKWGVVLG</sequence>
<dbReference type="InterPro" id="IPR056471">
    <property type="entry name" value="HD-CE"/>
</dbReference>
<evidence type="ECO:0000256" key="4">
    <source>
        <dbReference type="ARBA" id="ARBA00023186"/>
    </source>
</evidence>
<dbReference type="Gene3D" id="3.30.565.10">
    <property type="entry name" value="Histidine kinase-like ATPase, C-terminal domain"/>
    <property type="match status" value="1"/>
</dbReference>
<reference evidence="6 7" key="1">
    <citation type="submission" date="2018-05" db="EMBL/GenBank/DDBJ databases">
        <title>Flavobacterium sp. strain IMCC34758, incomplete genome.</title>
        <authorList>
            <person name="Joung Y."/>
        </authorList>
    </citation>
    <scope>NUCLEOTIDE SEQUENCE [LARGE SCALE GENOMIC DNA]</scope>
    <source>
        <strain evidence="6 7">IMCC34758</strain>
    </source>
</reference>
<keyword evidence="2" id="KW-0547">Nucleotide-binding</keyword>
<protein>
    <recommendedName>
        <fullName evidence="5">HD-CE domain-containing protein</fullName>
    </recommendedName>
</protein>
<dbReference type="EMBL" id="QJHL01000007">
    <property type="protein sequence ID" value="PXY43180.1"/>
    <property type="molecule type" value="Genomic_DNA"/>
</dbReference>
<dbReference type="InterPro" id="IPR020575">
    <property type="entry name" value="Hsp90_N"/>
</dbReference>
<dbReference type="Pfam" id="PF24391">
    <property type="entry name" value="HD-CE"/>
    <property type="match status" value="1"/>
</dbReference>
<dbReference type="SUPFAM" id="SSF55874">
    <property type="entry name" value="ATPase domain of HSP90 chaperone/DNA topoisomerase II/histidine kinase"/>
    <property type="match status" value="1"/>
</dbReference>
<dbReference type="InterPro" id="IPR001404">
    <property type="entry name" value="Hsp90_fam"/>
</dbReference>
<dbReference type="OrthoDB" id="9802640at2"/>